<dbReference type="AlphaFoldDB" id="A0A919B0X6"/>
<accession>A0A919B0X6</accession>
<reference evidence="1" key="2">
    <citation type="submission" date="2020-09" db="EMBL/GenBank/DDBJ databases">
        <authorList>
            <person name="Sun Q."/>
            <person name="Ohkuma M."/>
        </authorList>
    </citation>
    <scope>NUCLEOTIDE SEQUENCE</scope>
    <source>
        <strain evidence="1">JCM 4059</strain>
    </source>
</reference>
<organism evidence="1 2">
    <name type="scientific">Streptomyces mashuensis</name>
    <dbReference type="NCBI Taxonomy" id="33904"/>
    <lineage>
        <taxon>Bacteria</taxon>
        <taxon>Bacillati</taxon>
        <taxon>Actinomycetota</taxon>
        <taxon>Actinomycetes</taxon>
        <taxon>Kitasatosporales</taxon>
        <taxon>Streptomycetaceae</taxon>
        <taxon>Streptomyces</taxon>
    </lineage>
</organism>
<dbReference type="Proteomes" id="UP000638313">
    <property type="component" value="Unassembled WGS sequence"/>
</dbReference>
<reference evidence="1" key="1">
    <citation type="journal article" date="2014" name="Int. J. Syst. Evol. Microbiol.">
        <title>Complete genome sequence of Corynebacterium casei LMG S-19264T (=DSM 44701T), isolated from a smear-ripened cheese.</title>
        <authorList>
            <consortium name="US DOE Joint Genome Institute (JGI-PGF)"/>
            <person name="Walter F."/>
            <person name="Albersmeier A."/>
            <person name="Kalinowski J."/>
            <person name="Ruckert C."/>
        </authorList>
    </citation>
    <scope>NUCLEOTIDE SEQUENCE</scope>
    <source>
        <strain evidence="1">JCM 4059</strain>
    </source>
</reference>
<keyword evidence="2" id="KW-1185">Reference proteome</keyword>
<evidence type="ECO:0000313" key="1">
    <source>
        <dbReference type="EMBL" id="GHF38800.1"/>
    </source>
</evidence>
<sequence>MGLEVMERVAVVMTGEKSQAFRKPKNRQKPKLLTAIERGAEIRERNTYLRALHRPRTAGDPYPWAVYSEGLKEEFHISGRDCMAVWPDGTRTTANGERIETRGR</sequence>
<evidence type="ECO:0000313" key="2">
    <source>
        <dbReference type="Proteomes" id="UP000638313"/>
    </source>
</evidence>
<protein>
    <submittedName>
        <fullName evidence="1">Uncharacterized protein</fullName>
    </submittedName>
</protein>
<name>A0A919B0X6_9ACTN</name>
<dbReference type="EMBL" id="BNBD01000003">
    <property type="protein sequence ID" value="GHF38800.1"/>
    <property type="molecule type" value="Genomic_DNA"/>
</dbReference>
<proteinExistence type="predicted"/>
<comment type="caution">
    <text evidence="1">The sequence shown here is derived from an EMBL/GenBank/DDBJ whole genome shotgun (WGS) entry which is preliminary data.</text>
</comment>
<gene>
    <name evidence="1" type="ORF">GCM10010218_20050</name>
</gene>